<dbReference type="RefSeq" id="WP_276657992.1">
    <property type="nucleotide sequence ID" value="NZ_SSFD01000106.1"/>
</dbReference>
<dbReference type="AlphaFoldDB" id="A0A5C7SSG5"/>
<dbReference type="GO" id="GO:0019646">
    <property type="term" value="P:aerobic electron transport chain"/>
    <property type="evidence" value="ECO:0007669"/>
    <property type="project" value="TreeGrafter"/>
</dbReference>
<keyword evidence="3" id="KW-0274">FAD</keyword>
<keyword evidence="2" id="KW-0285">Flavoprotein</keyword>
<dbReference type="Pfam" id="PF07992">
    <property type="entry name" value="Pyr_redox_2"/>
    <property type="match status" value="1"/>
</dbReference>
<evidence type="ECO:0000256" key="3">
    <source>
        <dbReference type="ARBA" id="ARBA00022827"/>
    </source>
</evidence>
<keyword evidence="4" id="KW-0560">Oxidoreductase</keyword>
<reference evidence="6 7" key="1">
    <citation type="submission" date="2018-09" db="EMBL/GenBank/DDBJ databases">
        <title>Metagenome Assembled Genomes from an Advanced Water Purification Facility.</title>
        <authorList>
            <person name="Stamps B.W."/>
            <person name="Spear J.R."/>
        </authorList>
    </citation>
    <scope>NUCLEOTIDE SEQUENCE [LARGE SCALE GENOMIC DNA]</scope>
    <source>
        <strain evidence="6">Bin_27_1</strain>
    </source>
</reference>
<dbReference type="Gene3D" id="3.50.50.100">
    <property type="match status" value="1"/>
</dbReference>
<name>A0A5C7SSG5_THASP</name>
<dbReference type="EMBL" id="SSFD01000106">
    <property type="protein sequence ID" value="TXH86537.1"/>
    <property type="molecule type" value="Genomic_DNA"/>
</dbReference>
<evidence type="ECO:0000313" key="6">
    <source>
        <dbReference type="EMBL" id="TXH86537.1"/>
    </source>
</evidence>
<gene>
    <name evidence="6" type="ORF">E6Q80_07465</name>
</gene>
<dbReference type="Proteomes" id="UP000321192">
    <property type="component" value="Unassembled WGS sequence"/>
</dbReference>
<organism evidence="6 7">
    <name type="scientific">Thauera aminoaromatica</name>
    <dbReference type="NCBI Taxonomy" id="164330"/>
    <lineage>
        <taxon>Bacteria</taxon>
        <taxon>Pseudomonadati</taxon>
        <taxon>Pseudomonadota</taxon>
        <taxon>Betaproteobacteria</taxon>
        <taxon>Rhodocyclales</taxon>
        <taxon>Zoogloeaceae</taxon>
        <taxon>Thauera</taxon>
    </lineage>
</organism>
<accession>A0A5C7SSG5</accession>
<comment type="cofactor">
    <cofactor evidence="1">
        <name>FAD</name>
        <dbReference type="ChEBI" id="CHEBI:57692"/>
    </cofactor>
</comment>
<dbReference type="InterPro" id="IPR036188">
    <property type="entry name" value="FAD/NAD-bd_sf"/>
</dbReference>
<protein>
    <submittedName>
        <fullName evidence="6">Pyridine nucleotide-disulfide oxidoreductase</fullName>
    </submittedName>
</protein>
<dbReference type="InterPro" id="IPR023753">
    <property type="entry name" value="FAD/NAD-binding_dom"/>
</dbReference>
<sequence>MKRLLLVGGGHAQLAVLQALARRRPHGVEAVLLTPSPWQWYSGMLPGWMAGHYRAEDCRIDLRALADAAGVRLCLASAIALDAERRMLLDDTGTTHDFDLLALDVGSLVDTRALDALRTDVLLAVKPLEAFIAAWPQRLAMARAGQLRRLAVVGGGAAGVELVLAAAEAFRRAGCAVALALVAPPGGLLAGHAEGARWRVLRRLAAAGIALHPARARGTPAGLELVDAGRDEPTTLPADCVIAATGAHAPPWTQSSGLACDAAGWVTVDAGHRSVSHPFIHAAGDVCTRADPGFARSGVHAVHAGPVLAANLLAALAGGPASAPVRSYRPRPRSLHLIASGPRHAIASWGRWSAEGRWVWRWKDRIDRGFIARHRRAAIVPV</sequence>
<dbReference type="GO" id="GO:0003955">
    <property type="term" value="F:NAD(P)H dehydrogenase (quinone) activity"/>
    <property type="evidence" value="ECO:0007669"/>
    <property type="project" value="TreeGrafter"/>
</dbReference>
<feature type="domain" description="FAD/NAD(P)-binding" evidence="5">
    <location>
        <begin position="3"/>
        <end position="292"/>
    </location>
</feature>
<evidence type="ECO:0000256" key="4">
    <source>
        <dbReference type="ARBA" id="ARBA00023002"/>
    </source>
</evidence>
<dbReference type="SUPFAM" id="SSF51905">
    <property type="entry name" value="FAD/NAD(P)-binding domain"/>
    <property type="match status" value="2"/>
</dbReference>
<dbReference type="InterPro" id="IPR051169">
    <property type="entry name" value="NADH-Q_oxidoreductase"/>
</dbReference>
<dbReference type="PANTHER" id="PTHR42913">
    <property type="entry name" value="APOPTOSIS-INDUCING FACTOR 1"/>
    <property type="match status" value="1"/>
</dbReference>
<dbReference type="PANTHER" id="PTHR42913:SF9">
    <property type="entry name" value="SLR1591 PROTEIN"/>
    <property type="match status" value="1"/>
</dbReference>
<evidence type="ECO:0000313" key="7">
    <source>
        <dbReference type="Proteomes" id="UP000321192"/>
    </source>
</evidence>
<dbReference type="PRINTS" id="PR00368">
    <property type="entry name" value="FADPNR"/>
</dbReference>
<evidence type="ECO:0000256" key="2">
    <source>
        <dbReference type="ARBA" id="ARBA00022630"/>
    </source>
</evidence>
<evidence type="ECO:0000259" key="5">
    <source>
        <dbReference type="Pfam" id="PF07992"/>
    </source>
</evidence>
<proteinExistence type="predicted"/>
<comment type="caution">
    <text evidence="6">The sequence shown here is derived from an EMBL/GenBank/DDBJ whole genome shotgun (WGS) entry which is preliminary data.</text>
</comment>
<evidence type="ECO:0000256" key="1">
    <source>
        <dbReference type="ARBA" id="ARBA00001974"/>
    </source>
</evidence>